<sequence length="394" mass="44102">MPDNLVNVQQLHDDWINSLIGNFQRELEGIVSAAQARTLAQLQGQITTTDGKIDRNVKNARALRKFDTLFLDNLDRAGYGHLLNELVGQFPGQLQFFQDTLDVLSEGMVQPLDPVTFGPRDLQVFADQGLNVKDSLQTVMESVAAQAKNRILMSVGGLPFADLAEALATYLHKALPEAVGLAETATVTYYRVIADRGYQIIEKDLPESAVRYKFEGPFDKLTRPFCKHLLTAGRTYTRERIDEMDNGQIPNVFISAGGWRCRHQWVVALDALKDVLSFGRVNPAVASKFGDAKDNAGVVLTNRQAQHIGDSHPELIGRDRLALSAVTNPDEVHRNKKDQQMAIFYRRYKDKYVRAAVLMQSKAGEKQHSIISARFASQAEVEAGRVRRVWPEEK</sequence>
<protein>
    <submittedName>
        <fullName evidence="1">Uncharacterized protein</fullName>
    </submittedName>
</protein>
<organism evidence="1">
    <name type="scientific">uncultured Caudovirales phage</name>
    <dbReference type="NCBI Taxonomy" id="2100421"/>
    <lineage>
        <taxon>Viruses</taxon>
        <taxon>Duplodnaviria</taxon>
        <taxon>Heunggongvirae</taxon>
        <taxon>Uroviricota</taxon>
        <taxon>Caudoviricetes</taxon>
        <taxon>Peduoviridae</taxon>
        <taxon>Maltschvirus</taxon>
        <taxon>Maltschvirus maltsch</taxon>
    </lineage>
</organism>
<gene>
    <name evidence="1" type="ORF">UFOVP130_39</name>
</gene>
<reference evidence="1" key="1">
    <citation type="submission" date="2020-04" db="EMBL/GenBank/DDBJ databases">
        <authorList>
            <person name="Chiriac C."/>
            <person name="Salcher M."/>
            <person name="Ghai R."/>
            <person name="Kavagutti S V."/>
        </authorList>
    </citation>
    <scope>NUCLEOTIDE SEQUENCE</scope>
</reference>
<evidence type="ECO:0000313" key="1">
    <source>
        <dbReference type="EMBL" id="CAB4130850.1"/>
    </source>
</evidence>
<name>A0A6J5LD39_9CAUD</name>
<dbReference type="EMBL" id="LR796251">
    <property type="protein sequence ID" value="CAB4130850.1"/>
    <property type="molecule type" value="Genomic_DNA"/>
</dbReference>
<accession>A0A6J5LD39</accession>
<proteinExistence type="predicted"/>